<protein>
    <submittedName>
        <fullName evidence="2">Uncharacterized protein</fullName>
    </submittedName>
</protein>
<feature type="transmembrane region" description="Helical" evidence="1">
    <location>
        <begin position="7"/>
        <end position="26"/>
    </location>
</feature>
<feature type="transmembrane region" description="Helical" evidence="1">
    <location>
        <begin position="46"/>
        <end position="69"/>
    </location>
</feature>
<dbReference type="EMBL" id="MPOG01000004">
    <property type="protein sequence ID" value="OOH97434.1"/>
    <property type="molecule type" value="Genomic_DNA"/>
</dbReference>
<evidence type="ECO:0000313" key="3">
    <source>
        <dbReference type="Proteomes" id="UP000188947"/>
    </source>
</evidence>
<keyword evidence="3" id="KW-1185">Reference proteome</keyword>
<evidence type="ECO:0000256" key="1">
    <source>
        <dbReference type="SAM" id="Phobius"/>
    </source>
</evidence>
<keyword evidence="1" id="KW-1133">Transmembrane helix</keyword>
<dbReference type="Proteomes" id="UP000188947">
    <property type="component" value="Unassembled WGS sequence"/>
</dbReference>
<keyword evidence="1" id="KW-0472">Membrane</keyword>
<evidence type="ECO:0000313" key="2">
    <source>
        <dbReference type="EMBL" id="OOH97434.1"/>
    </source>
</evidence>
<accession>A0A1T3FGB6</accession>
<organism evidence="2 3">
    <name type="scientific">Elizabethkingia meningoseptica</name>
    <name type="common">Chryseobacterium meningosepticum</name>
    <dbReference type="NCBI Taxonomy" id="238"/>
    <lineage>
        <taxon>Bacteria</taxon>
        <taxon>Pseudomonadati</taxon>
        <taxon>Bacteroidota</taxon>
        <taxon>Flavobacteriia</taxon>
        <taxon>Flavobacteriales</taxon>
        <taxon>Weeksellaceae</taxon>
        <taxon>Elizabethkingia</taxon>
    </lineage>
</organism>
<feature type="transmembrane region" description="Helical" evidence="1">
    <location>
        <begin position="161"/>
        <end position="179"/>
    </location>
</feature>
<feature type="transmembrane region" description="Helical" evidence="1">
    <location>
        <begin position="89"/>
        <end position="112"/>
    </location>
</feature>
<dbReference type="AlphaFoldDB" id="A0A1T3FGB6"/>
<reference evidence="2 3" key="1">
    <citation type="submission" date="2016-11" db="EMBL/GenBank/DDBJ databases">
        <title>Genome sequence and comparative genomic analysis of clinical strain Elizabethkingia meningoseptica 61421 PRCM.</title>
        <authorList>
            <person name="Wang M."/>
            <person name="Hu S."/>
            <person name="Cao L."/>
            <person name="Jiang T."/>
            <person name="Zhou Y."/>
            <person name="Ming D."/>
        </authorList>
    </citation>
    <scope>NUCLEOTIDE SEQUENCE [LARGE SCALE GENOMIC DNA]</scope>
    <source>
        <strain evidence="2 3">61421 PRCM</strain>
    </source>
</reference>
<keyword evidence="1" id="KW-0812">Transmembrane</keyword>
<feature type="transmembrane region" description="Helical" evidence="1">
    <location>
        <begin position="118"/>
        <end position="140"/>
    </location>
</feature>
<sequence>MVWRKILWNIIAAFVLFPIVGIGRHWVNIITGNYEYYNIHYTLREYLRLLLYGQVYFSIFWLLIVLFPFQLIKDYRYRIGKRLSFLYKVLVFAGIVSSIILIAGSFFVNMWATPWWNNLLYIIVAIGMSIIFTPFLYLTIDRSVEREPVNKTLSEDINEKHLLYIFAFIIIAIIILFHSS</sequence>
<dbReference type="OrthoDB" id="9925991at2"/>
<proteinExistence type="predicted"/>
<name>A0A1T3FGB6_ELIME</name>
<comment type="caution">
    <text evidence="2">The sequence shown here is derived from an EMBL/GenBank/DDBJ whole genome shotgun (WGS) entry which is preliminary data.</text>
</comment>
<dbReference type="RefSeq" id="WP_070904357.1">
    <property type="nucleotide sequence ID" value="NZ_CP016378.1"/>
</dbReference>
<gene>
    <name evidence="2" type="ORF">BMF97_03720</name>
</gene>